<organism evidence="2 3">
    <name type="scientific">Araneus ventricosus</name>
    <name type="common">Orbweaver spider</name>
    <name type="synonym">Epeira ventricosa</name>
    <dbReference type="NCBI Taxonomy" id="182803"/>
    <lineage>
        <taxon>Eukaryota</taxon>
        <taxon>Metazoa</taxon>
        <taxon>Ecdysozoa</taxon>
        <taxon>Arthropoda</taxon>
        <taxon>Chelicerata</taxon>
        <taxon>Arachnida</taxon>
        <taxon>Araneae</taxon>
        <taxon>Araneomorphae</taxon>
        <taxon>Entelegynae</taxon>
        <taxon>Araneoidea</taxon>
        <taxon>Araneidae</taxon>
        <taxon>Araneus</taxon>
    </lineage>
</organism>
<dbReference type="SUPFAM" id="SSF52087">
    <property type="entry name" value="CRAL/TRIO domain"/>
    <property type="match status" value="1"/>
</dbReference>
<dbReference type="SMART" id="SM00516">
    <property type="entry name" value="SEC14"/>
    <property type="match status" value="1"/>
</dbReference>
<dbReference type="PANTHER" id="PTHR23324:SF83">
    <property type="entry name" value="SEC14-LIKE PROTEIN 2"/>
    <property type="match status" value="1"/>
</dbReference>
<dbReference type="CDD" id="cd00170">
    <property type="entry name" value="SEC14"/>
    <property type="match status" value="1"/>
</dbReference>
<dbReference type="PROSITE" id="PS50191">
    <property type="entry name" value="CRAL_TRIO"/>
    <property type="match status" value="1"/>
</dbReference>
<dbReference type="Pfam" id="PF00650">
    <property type="entry name" value="CRAL_TRIO"/>
    <property type="match status" value="1"/>
</dbReference>
<dbReference type="Gene3D" id="3.40.525.10">
    <property type="entry name" value="CRAL-TRIO lipid binding domain"/>
    <property type="match status" value="1"/>
</dbReference>
<dbReference type="OrthoDB" id="1434354at2759"/>
<evidence type="ECO:0000313" key="3">
    <source>
        <dbReference type="Proteomes" id="UP000499080"/>
    </source>
</evidence>
<dbReference type="AlphaFoldDB" id="A0A4Y2JSS9"/>
<proteinExistence type="predicted"/>
<dbReference type="InterPro" id="IPR051064">
    <property type="entry name" value="SEC14/CRAL-TRIO_domain"/>
</dbReference>
<reference evidence="2 3" key="1">
    <citation type="journal article" date="2019" name="Sci. Rep.">
        <title>Orb-weaving spider Araneus ventricosus genome elucidates the spidroin gene catalogue.</title>
        <authorList>
            <person name="Kono N."/>
            <person name="Nakamura H."/>
            <person name="Ohtoshi R."/>
            <person name="Moran D.A.P."/>
            <person name="Shinohara A."/>
            <person name="Yoshida Y."/>
            <person name="Fujiwara M."/>
            <person name="Mori M."/>
            <person name="Tomita M."/>
            <person name="Arakawa K."/>
        </authorList>
    </citation>
    <scope>NUCLEOTIDE SEQUENCE [LARGE SCALE GENOMIC DNA]</scope>
</reference>
<evidence type="ECO:0000313" key="2">
    <source>
        <dbReference type="EMBL" id="GBM92855.1"/>
    </source>
</evidence>
<dbReference type="InterPro" id="IPR001251">
    <property type="entry name" value="CRAL-TRIO_dom"/>
</dbReference>
<feature type="domain" description="CRAL-TRIO" evidence="1">
    <location>
        <begin position="127"/>
        <end position="257"/>
    </location>
</feature>
<accession>A0A4Y2JSS9</accession>
<evidence type="ECO:0000259" key="1">
    <source>
        <dbReference type="PROSITE" id="PS50191"/>
    </source>
</evidence>
<dbReference type="PANTHER" id="PTHR23324">
    <property type="entry name" value="SEC14 RELATED PROTEIN"/>
    <property type="match status" value="1"/>
</dbReference>
<keyword evidence="3" id="KW-1185">Reference proteome</keyword>
<name>A0A4Y2JSS9_ARAVE</name>
<dbReference type="InterPro" id="IPR036273">
    <property type="entry name" value="CRAL/TRIO_N_dom_sf"/>
</dbReference>
<comment type="caution">
    <text evidence="2">The sequence shown here is derived from an EMBL/GenBank/DDBJ whole genome shotgun (WGS) entry which is preliminary data.</text>
</comment>
<protein>
    <submittedName>
        <fullName evidence="2">SEC14-like protein 2</fullName>
    </submittedName>
</protein>
<dbReference type="SUPFAM" id="SSF46938">
    <property type="entry name" value="CRAL/TRIO N-terminal domain"/>
    <property type="match status" value="1"/>
</dbReference>
<dbReference type="GO" id="GO:0005737">
    <property type="term" value="C:cytoplasm"/>
    <property type="evidence" value="ECO:0007669"/>
    <property type="project" value="TreeGrafter"/>
</dbReference>
<dbReference type="EMBL" id="BGPR01003825">
    <property type="protein sequence ID" value="GBM92855.1"/>
    <property type="molecule type" value="Genomic_DNA"/>
</dbReference>
<dbReference type="Proteomes" id="UP000499080">
    <property type="component" value="Unassembled WGS sequence"/>
</dbReference>
<gene>
    <name evidence="2" type="primary">SEC14L2_3</name>
    <name evidence="2" type="ORF">AVEN_246782_1</name>
</gene>
<dbReference type="InterPro" id="IPR036865">
    <property type="entry name" value="CRAL-TRIO_dom_sf"/>
</dbReference>
<sequence>MNLLMCREWKAIITWTQYPQHQLKRRQHGNVLTTIPTKFNEKQGGSCCEPIMTWKDDISAEEERCMEELKRRTLNDLTPALLEDETLFYRFSKARDFHVDAAEAMLKKHIIWREQYKVDRILTDLNPSEVMVKYVPFYFVGYDKEGNPVLYVDFGNADIKGIFNSENKVEISNYCIYTLQSLMERCRSQTQKLGKPVTTTCFMFNFENLTFANATNKKMLEQALYIAHMFQDNYPERIKSIYFINSKSLSSFSVLTH</sequence>